<proteinExistence type="predicted"/>
<dbReference type="Proteomes" id="UP000547973">
    <property type="component" value="Unassembled WGS sequence"/>
</dbReference>
<keyword evidence="1" id="KW-0812">Transmembrane</keyword>
<dbReference type="Pfam" id="PF05437">
    <property type="entry name" value="AzlD"/>
    <property type="match status" value="1"/>
</dbReference>
<feature type="transmembrane region" description="Helical" evidence="1">
    <location>
        <begin position="6"/>
        <end position="26"/>
    </location>
</feature>
<sequence>MTVFLIFLAAAVGTYLIRVSGIALLSDPERLPPRLRRALALVAPTALGAIIVNSLFLDEGQWRAFGAWHLAAAVAIGVALWRRSAGWAMTAGAVAFALLLVAGL</sequence>
<dbReference type="OrthoDB" id="5148262at2"/>
<dbReference type="InterPro" id="IPR008407">
    <property type="entry name" value="Brnchd-chn_aa_trnsp_AzlD"/>
</dbReference>
<evidence type="ECO:0000313" key="2">
    <source>
        <dbReference type="EMBL" id="NYI40244.1"/>
    </source>
</evidence>
<keyword evidence="1" id="KW-1133">Transmembrane helix</keyword>
<keyword evidence="3" id="KW-1185">Reference proteome</keyword>
<dbReference type="EMBL" id="JACBZO010000001">
    <property type="protein sequence ID" value="NYI40244.1"/>
    <property type="molecule type" value="Genomic_DNA"/>
</dbReference>
<keyword evidence="1" id="KW-0472">Membrane</keyword>
<feature type="transmembrane region" description="Helical" evidence="1">
    <location>
        <begin position="38"/>
        <end position="56"/>
    </location>
</feature>
<name>A0A7Z0CGY5_9MICO</name>
<comment type="caution">
    <text evidence="2">The sequence shown here is derived from an EMBL/GenBank/DDBJ whole genome shotgun (WGS) entry which is preliminary data.</text>
</comment>
<organism evidence="2 3">
    <name type="scientific">Demequina lutea</name>
    <dbReference type="NCBI Taxonomy" id="431489"/>
    <lineage>
        <taxon>Bacteria</taxon>
        <taxon>Bacillati</taxon>
        <taxon>Actinomycetota</taxon>
        <taxon>Actinomycetes</taxon>
        <taxon>Micrococcales</taxon>
        <taxon>Demequinaceae</taxon>
        <taxon>Demequina</taxon>
    </lineage>
</organism>
<dbReference type="RefSeq" id="WP_062074775.1">
    <property type="nucleotide sequence ID" value="NZ_BBRC01000004.1"/>
</dbReference>
<feature type="transmembrane region" description="Helical" evidence="1">
    <location>
        <begin position="62"/>
        <end position="81"/>
    </location>
</feature>
<protein>
    <submittedName>
        <fullName evidence="2">Branched-subunit amino acid transport protein</fullName>
    </submittedName>
</protein>
<reference evidence="2 3" key="1">
    <citation type="submission" date="2020-07" db="EMBL/GenBank/DDBJ databases">
        <title>Sequencing the genomes of 1000 actinobacteria strains.</title>
        <authorList>
            <person name="Klenk H.-P."/>
        </authorList>
    </citation>
    <scope>NUCLEOTIDE SEQUENCE [LARGE SCALE GENOMIC DNA]</scope>
    <source>
        <strain evidence="2 3">DSM 19970</strain>
    </source>
</reference>
<accession>A0A7Z0CGY5</accession>
<feature type="transmembrane region" description="Helical" evidence="1">
    <location>
        <begin position="86"/>
        <end position="103"/>
    </location>
</feature>
<evidence type="ECO:0000313" key="3">
    <source>
        <dbReference type="Proteomes" id="UP000547973"/>
    </source>
</evidence>
<dbReference type="AlphaFoldDB" id="A0A7Z0CGY5"/>
<evidence type="ECO:0000256" key="1">
    <source>
        <dbReference type="SAM" id="Phobius"/>
    </source>
</evidence>
<gene>
    <name evidence="2" type="ORF">BKA03_000363</name>
</gene>